<dbReference type="EMBL" id="AMBO01000302">
    <property type="protein sequence ID" value="EKD01997.1"/>
    <property type="molecule type" value="Genomic_DNA"/>
</dbReference>
<dbReference type="PROSITE" id="PS50303">
    <property type="entry name" value="PUM_HD"/>
    <property type="match status" value="1"/>
</dbReference>
<dbReference type="GO" id="GO:0005737">
    <property type="term" value="C:cytoplasm"/>
    <property type="evidence" value="ECO:0007669"/>
    <property type="project" value="TreeGrafter"/>
</dbReference>
<feature type="repeat" description="Pumilio" evidence="2">
    <location>
        <begin position="323"/>
        <end position="358"/>
    </location>
</feature>
<dbReference type="PROSITE" id="PS50302">
    <property type="entry name" value="PUM"/>
    <property type="match status" value="6"/>
</dbReference>
<dbReference type="CDD" id="cd07920">
    <property type="entry name" value="Pumilio"/>
    <property type="match status" value="1"/>
</dbReference>
<organism evidence="5 6">
    <name type="scientific">Trichosporon asahii var. asahii (strain CBS 8904)</name>
    <name type="common">Yeast</name>
    <dbReference type="NCBI Taxonomy" id="1220162"/>
    <lineage>
        <taxon>Eukaryota</taxon>
        <taxon>Fungi</taxon>
        <taxon>Dikarya</taxon>
        <taxon>Basidiomycota</taxon>
        <taxon>Agaricomycotina</taxon>
        <taxon>Tremellomycetes</taxon>
        <taxon>Trichosporonales</taxon>
        <taxon>Trichosporonaceae</taxon>
        <taxon>Trichosporon</taxon>
    </lineage>
</organism>
<comment type="caution">
    <text evidence="5">The sequence shown here is derived from an EMBL/GenBank/DDBJ whole genome shotgun (WGS) entry which is preliminary data.</text>
</comment>
<dbReference type="InterPro" id="IPR033133">
    <property type="entry name" value="PUM-HD"/>
</dbReference>
<proteinExistence type="predicted"/>
<feature type="repeat" description="Pumilio" evidence="2">
    <location>
        <begin position="395"/>
        <end position="430"/>
    </location>
</feature>
<feature type="region of interest" description="Disordered" evidence="3">
    <location>
        <begin position="643"/>
        <end position="711"/>
    </location>
</feature>
<dbReference type="PANTHER" id="PTHR12537">
    <property type="entry name" value="RNA BINDING PROTEIN PUMILIO-RELATED"/>
    <property type="match status" value="1"/>
</dbReference>
<feature type="compositionally biased region" description="Polar residues" evidence="3">
    <location>
        <begin position="8"/>
        <end position="27"/>
    </location>
</feature>
<dbReference type="Gene3D" id="1.25.10.10">
    <property type="entry name" value="Leucine-rich Repeat Variant"/>
    <property type="match status" value="1"/>
</dbReference>
<dbReference type="InterPro" id="IPR016024">
    <property type="entry name" value="ARM-type_fold"/>
</dbReference>
<dbReference type="HOGENOM" id="CLU_004017_8_3_1"/>
<feature type="domain" description="PUM-HD" evidence="4">
    <location>
        <begin position="299"/>
        <end position="641"/>
    </location>
</feature>
<feature type="compositionally biased region" description="Polar residues" evidence="3">
    <location>
        <begin position="219"/>
        <end position="239"/>
    </location>
</feature>
<feature type="compositionally biased region" description="Low complexity" evidence="3">
    <location>
        <begin position="656"/>
        <end position="687"/>
    </location>
</feature>
<dbReference type="FunCoup" id="K1VR94">
    <property type="interactions" value="197"/>
</dbReference>
<feature type="repeat" description="Pumilio" evidence="2">
    <location>
        <begin position="538"/>
        <end position="573"/>
    </location>
</feature>
<feature type="repeat" description="Pumilio" evidence="2">
    <location>
        <begin position="464"/>
        <end position="499"/>
    </location>
</feature>
<evidence type="ECO:0000256" key="2">
    <source>
        <dbReference type="PROSITE-ProRule" id="PRU00317"/>
    </source>
</evidence>
<evidence type="ECO:0000256" key="3">
    <source>
        <dbReference type="SAM" id="MobiDB-lite"/>
    </source>
</evidence>
<feature type="repeat" description="Pumilio" evidence="2">
    <location>
        <begin position="359"/>
        <end position="394"/>
    </location>
</feature>
<evidence type="ECO:0000259" key="4">
    <source>
        <dbReference type="PROSITE" id="PS50303"/>
    </source>
</evidence>
<reference evidence="5 6" key="1">
    <citation type="journal article" date="2012" name="Eukaryot. Cell">
        <title>Genome sequence of the Trichosporon asahii environmental strain CBS 8904.</title>
        <authorList>
            <person name="Yang R.Y."/>
            <person name="Li H.T."/>
            <person name="Zhu H."/>
            <person name="Zhou G.P."/>
            <person name="Wang M."/>
            <person name="Wang L."/>
        </authorList>
    </citation>
    <scope>NUCLEOTIDE SEQUENCE [LARGE SCALE GENOMIC DNA]</scope>
    <source>
        <strain evidence="5 6">CBS 8904</strain>
    </source>
</reference>
<dbReference type="InParanoid" id="K1VR94"/>
<dbReference type="AlphaFoldDB" id="K1VR94"/>
<dbReference type="SUPFAM" id="SSF48371">
    <property type="entry name" value="ARM repeat"/>
    <property type="match status" value="1"/>
</dbReference>
<feature type="region of interest" description="Disordered" evidence="3">
    <location>
        <begin position="196"/>
        <end position="239"/>
    </location>
</feature>
<name>K1VR94_TRIAC</name>
<dbReference type="GO" id="GO:0003730">
    <property type="term" value="F:mRNA 3'-UTR binding"/>
    <property type="evidence" value="ECO:0007669"/>
    <property type="project" value="TreeGrafter"/>
</dbReference>
<dbReference type="OMA" id="SHELMIN"/>
<evidence type="ECO:0000256" key="1">
    <source>
        <dbReference type="ARBA" id="ARBA00022737"/>
    </source>
</evidence>
<keyword evidence="1" id="KW-0677">Repeat</keyword>
<dbReference type="SMART" id="SM00025">
    <property type="entry name" value="Pumilio"/>
    <property type="match status" value="8"/>
</dbReference>
<dbReference type="InterPro" id="IPR001313">
    <property type="entry name" value="Pumilio_RNA-bd_rpt"/>
</dbReference>
<dbReference type="OrthoDB" id="668540at2759"/>
<dbReference type="Pfam" id="PF00806">
    <property type="entry name" value="PUF"/>
    <property type="match status" value="7"/>
</dbReference>
<dbReference type="STRING" id="1220162.K1VR94"/>
<dbReference type="InterPro" id="IPR033712">
    <property type="entry name" value="Pumilio_RNA-bd"/>
</dbReference>
<feature type="region of interest" description="Disordered" evidence="3">
    <location>
        <begin position="1"/>
        <end position="57"/>
    </location>
</feature>
<gene>
    <name evidence="5" type="ORF">A1Q2_03697</name>
</gene>
<dbReference type="Proteomes" id="UP000006757">
    <property type="component" value="Unassembled WGS sequence"/>
</dbReference>
<feature type="repeat" description="Pumilio" evidence="2">
    <location>
        <begin position="574"/>
        <end position="615"/>
    </location>
</feature>
<dbReference type="GO" id="GO:0000288">
    <property type="term" value="P:nuclear-transcribed mRNA catabolic process, deadenylation-dependent decay"/>
    <property type="evidence" value="ECO:0007669"/>
    <property type="project" value="TreeGrafter"/>
</dbReference>
<evidence type="ECO:0000313" key="5">
    <source>
        <dbReference type="EMBL" id="EKD01997.1"/>
    </source>
</evidence>
<evidence type="ECO:0000313" key="6">
    <source>
        <dbReference type="Proteomes" id="UP000006757"/>
    </source>
</evidence>
<accession>K1VR94</accession>
<sequence>MSGAAATSWAQPASDSNDIASHMSNLSVDDYGSPHRQNASPGAPPPPGGPYANVHTPPRPAAAFNPYDPFIYYAGVDPSTFTPNGAGAPQGYPYADVTTPLQAMATGANVYGDPYPSPPETYGSHTPDARSPGQVPAALTAFQHQLAAATAGARSQQVYRPPHTGQQLQVPHQLPTPPQQGYYNYIERGVYWHPRQNSVSSRGGRGGKANPAQRHRAMNSINGSPSTRRNSQHGHQAQMAQPNHYPTLADYANHAQQYTLQSPPMSTFGSPPANTYALPSPYAPYSPPAFGYGRQLKRDDSSVVRSQRLEEFRSRKSSRLEFSIYGSICEFASDQHGSRFIQNKLETASPEERQKVFEEILPNAFSLMTDVFGNYVIQKLFEHGDAAQKAALIKKMEGQALFLSNHMYGCRVMQTALEHARTEDRAKLVAELDGHIIECVKSSNANHVIQRLITLDPPRGFMDAFIGHVRELSTHPFGCRVLQKSFEVLPPEKIRPLLDEMHTCSHELMINQFGNYVVQSVITEGEGRKHDRDLAVAEIKTRIFDLCRHKFASNVVEKALKHANPADKRELISEMIGDDSGENRIQTLLRDQYGNFPVQTALAEAEKDQRDKLLSIIIPLMPNLRHTPCGRRLEGRINELESKGELPSLTSGNAWESPTLSSESESNTPETPGAATQQTQAQVNGNAKGRRSSPAAANNKEEKQVLVDLLS</sequence>
<dbReference type="eggNOG" id="KOG1488">
    <property type="taxonomic scope" value="Eukaryota"/>
</dbReference>
<keyword evidence="6" id="KW-1185">Reference proteome</keyword>
<dbReference type="PANTHER" id="PTHR12537:SF12">
    <property type="entry name" value="MATERNAL PROTEIN PUMILIO"/>
    <property type="match status" value="1"/>
</dbReference>
<dbReference type="InterPro" id="IPR011989">
    <property type="entry name" value="ARM-like"/>
</dbReference>
<protein>
    <submittedName>
        <fullName evidence="5">RNA binding protein Pumilio</fullName>
    </submittedName>
</protein>